<dbReference type="PANTHER" id="PTHR47356">
    <property type="entry name" value="FAD-DEPENDENT MONOOXYGENASE ASQG-RELATED"/>
    <property type="match status" value="1"/>
</dbReference>
<keyword evidence="3" id="KW-0285">Flavoprotein</keyword>
<dbReference type="SUPFAM" id="SSF51905">
    <property type="entry name" value="FAD/NAD(P)-binding domain"/>
    <property type="match status" value="1"/>
</dbReference>
<keyword evidence="9" id="KW-1185">Reference proteome</keyword>
<name>A0A0A1T760_9HYPO</name>
<dbReference type="InterPro" id="IPR002938">
    <property type="entry name" value="FAD-bd"/>
</dbReference>
<evidence type="ECO:0000313" key="8">
    <source>
        <dbReference type="EMBL" id="CEJ81144.1"/>
    </source>
</evidence>
<dbReference type="InterPro" id="IPR036188">
    <property type="entry name" value="FAD/NAD-bd_sf"/>
</dbReference>
<proteinExistence type="inferred from homology"/>
<dbReference type="Pfam" id="PF01494">
    <property type="entry name" value="FAD_binding_3"/>
    <property type="match status" value="1"/>
</dbReference>
<evidence type="ECO:0000256" key="2">
    <source>
        <dbReference type="ARBA" id="ARBA00007992"/>
    </source>
</evidence>
<dbReference type="PRINTS" id="PR00420">
    <property type="entry name" value="RNGMNOXGNASE"/>
</dbReference>
<keyword evidence="6" id="KW-0503">Monooxygenase</keyword>
<dbReference type="Proteomes" id="UP000039046">
    <property type="component" value="Unassembled WGS sequence"/>
</dbReference>
<evidence type="ECO:0000313" key="9">
    <source>
        <dbReference type="Proteomes" id="UP000039046"/>
    </source>
</evidence>
<accession>A0A0A1T760</accession>
<evidence type="ECO:0000256" key="1">
    <source>
        <dbReference type="ARBA" id="ARBA00001974"/>
    </source>
</evidence>
<dbReference type="OrthoDB" id="2431938at2759"/>
<evidence type="ECO:0000256" key="6">
    <source>
        <dbReference type="ARBA" id="ARBA00023033"/>
    </source>
</evidence>
<comment type="similarity">
    <text evidence="2">Belongs to the paxM FAD-dependent monooxygenase family.</text>
</comment>
<dbReference type="PANTHER" id="PTHR47356:SF2">
    <property type="entry name" value="FAD-BINDING DOMAIN-CONTAINING PROTEIN-RELATED"/>
    <property type="match status" value="1"/>
</dbReference>
<evidence type="ECO:0000256" key="3">
    <source>
        <dbReference type="ARBA" id="ARBA00022630"/>
    </source>
</evidence>
<organism evidence="8 9">
    <name type="scientific">[Torrubiella] hemipterigena</name>
    <dbReference type="NCBI Taxonomy" id="1531966"/>
    <lineage>
        <taxon>Eukaryota</taxon>
        <taxon>Fungi</taxon>
        <taxon>Dikarya</taxon>
        <taxon>Ascomycota</taxon>
        <taxon>Pezizomycotina</taxon>
        <taxon>Sordariomycetes</taxon>
        <taxon>Hypocreomycetidae</taxon>
        <taxon>Hypocreales</taxon>
        <taxon>Clavicipitaceae</taxon>
        <taxon>Clavicipitaceae incertae sedis</taxon>
        <taxon>'Torrubiella' clade</taxon>
    </lineage>
</organism>
<dbReference type="STRING" id="1531966.A0A0A1T760"/>
<dbReference type="AlphaFoldDB" id="A0A0A1T760"/>
<reference evidence="8 9" key="1">
    <citation type="journal article" date="2015" name="Genome Announc.">
        <title>Draft Genome Sequence and Gene Annotation of the Entomopathogenic Fungus Verticillium hemipterigenum.</title>
        <authorList>
            <person name="Horn F."/>
            <person name="Habel A."/>
            <person name="Scharf D.H."/>
            <person name="Dworschak J."/>
            <person name="Brakhage A.A."/>
            <person name="Guthke R."/>
            <person name="Hertweck C."/>
            <person name="Linde J."/>
        </authorList>
    </citation>
    <scope>NUCLEOTIDE SEQUENCE [LARGE SCALE GENOMIC DNA]</scope>
</reference>
<evidence type="ECO:0000256" key="5">
    <source>
        <dbReference type="ARBA" id="ARBA00023002"/>
    </source>
</evidence>
<dbReference type="EMBL" id="CDHN01000001">
    <property type="protein sequence ID" value="CEJ81144.1"/>
    <property type="molecule type" value="Genomic_DNA"/>
</dbReference>
<dbReference type="HOGENOM" id="CLU_009665_12_2_1"/>
<keyword evidence="4" id="KW-0274">FAD</keyword>
<dbReference type="GO" id="GO:0004497">
    <property type="term" value="F:monooxygenase activity"/>
    <property type="evidence" value="ECO:0007669"/>
    <property type="project" value="UniProtKB-KW"/>
</dbReference>
<dbReference type="GO" id="GO:0071949">
    <property type="term" value="F:FAD binding"/>
    <property type="evidence" value="ECO:0007669"/>
    <property type="project" value="InterPro"/>
</dbReference>
<keyword evidence="5" id="KW-0560">Oxidoreductase</keyword>
<evidence type="ECO:0000259" key="7">
    <source>
        <dbReference type="Pfam" id="PF01494"/>
    </source>
</evidence>
<sequence>MSTTTDFKAIIVGGGLSGLLAAISLRSAGFDFILLEQRDHIVVNEGASIGLNAATFRILYQLGLLEACRKAGHPLSRKCTFFLDGHVWDSALFDLMVESHGFPMILYDRVDLIRVLYDALYKDHHKLLTSKKLDTITTDDTGVTVTCNDGSKYSGSIVIGADGVHSKTRQAMRKLALAANVDKEIWEAEKPFPALYRSVYFSFPRTTPQGVMAETHSEGKSIFYVTGTDHASVFLCENLPEPTTERSNYTEDDKKAIIKRFWDFPIIESLTVGDVAEQEYIASGMIDLEEGVAKKASYERIVIIGDAYHKVTPHCGLGFNMGAQDIAVLVNLLKDAVDTSKTGEPTTEALNTAFQTYQTSRDKNVSKDMVVGNLLVRMSMWMNWSLWLLGRYVFTTKLWEWLFLKRLLSDGIKCGYVLNHIPGEEPFVGKIPWDNRIPAQL</sequence>
<protein>
    <recommendedName>
        <fullName evidence="7">FAD-binding domain-containing protein</fullName>
    </recommendedName>
</protein>
<feature type="domain" description="FAD-binding" evidence="7">
    <location>
        <begin position="8"/>
        <end position="335"/>
    </location>
</feature>
<dbReference type="InterPro" id="IPR050562">
    <property type="entry name" value="FAD_mOase_fung"/>
</dbReference>
<evidence type="ECO:0000256" key="4">
    <source>
        <dbReference type="ARBA" id="ARBA00022827"/>
    </source>
</evidence>
<comment type="cofactor">
    <cofactor evidence="1">
        <name>FAD</name>
        <dbReference type="ChEBI" id="CHEBI:57692"/>
    </cofactor>
</comment>
<gene>
    <name evidence="8" type="ORF">VHEMI01289</name>
</gene>
<dbReference type="Gene3D" id="3.50.50.60">
    <property type="entry name" value="FAD/NAD(P)-binding domain"/>
    <property type="match status" value="1"/>
</dbReference>